<dbReference type="Proteomes" id="UP000593567">
    <property type="component" value="Unassembled WGS sequence"/>
</dbReference>
<gene>
    <name evidence="7" type="ORF">EB796_013626</name>
</gene>
<feature type="transmembrane region" description="Helical" evidence="6">
    <location>
        <begin position="149"/>
        <end position="167"/>
    </location>
</feature>
<keyword evidence="5 6" id="KW-0472">Membrane</keyword>
<dbReference type="EMBL" id="VXIV02001992">
    <property type="protein sequence ID" value="KAF6028077.1"/>
    <property type="molecule type" value="Genomic_DNA"/>
</dbReference>
<protein>
    <submittedName>
        <fullName evidence="7">ABCC5</fullName>
    </submittedName>
</protein>
<sequence>MSRYTEGYEPDGEDKSYQGWKHLIPFRSDSKNPKTLPLITAGPLSYATGVWLNKLIFQSNKNELTQDDLYDTPWRDSASCNMNMFERIWDDEVSRYGKEKSSVVRAVYKLIRPRFFVAAFLIIFLSLYAVIGPAYFLQTLLKLNEDPETGVGIKILYIICLAVWTNGATQLQNVIFSVGNLAGTRVRGGVFSAVFKKILSQRIQSKSAGELINLCAVDGQRLYLAILYGIFGLGCVGAVFGGLYSVYLLGPWVPVALSSF</sequence>
<dbReference type="GO" id="GO:0005524">
    <property type="term" value="F:ATP binding"/>
    <property type="evidence" value="ECO:0007669"/>
    <property type="project" value="UniProtKB-KW"/>
</dbReference>
<evidence type="ECO:0000256" key="2">
    <source>
        <dbReference type="ARBA" id="ARBA00022741"/>
    </source>
</evidence>
<evidence type="ECO:0000256" key="3">
    <source>
        <dbReference type="ARBA" id="ARBA00022840"/>
    </source>
</evidence>
<keyword evidence="1 6" id="KW-0812">Transmembrane</keyword>
<feature type="transmembrane region" description="Helical" evidence="6">
    <location>
        <begin position="222"/>
        <end position="247"/>
    </location>
</feature>
<dbReference type="OrthoDB" id="6500128at2759"/>
<evidence type="ECO:0000256" key="1">
    <source>
        <dbReference type="ARBA" id="ARBA00022692"/>
    </source>
</evidence>
<dbReference type="SUPFAM" id="SSF90123">
    <property type="entry name" value="ABC transporter transmembrane region"/>
    <property type="match status" value="1"/>
</dbReference>
<feature type="transmembrane region" description="Helical" evidence="6">
    <location>
        <begin position="115"/>
        <end position="137"/>
    </location>
</feature>
<dbReference type="InterPro" id="IPR050173">
    <property type="entry name" value="ABC_transporter_C-like"/>
</dbReference>
<keyword evidence="3" id="KW-0067">ATP-binding</keyword>
<dbReference type="PANTHER" id="PTHR24223:SF447">
    <property type="entry name" value="MULTIDRUG RESISTANCE-ASSOCIATED PROTEIN 5"/>
    <property type="match status" value="1"/>
</dbReference>
<name>A0A7J7JQ19_BUGNE</name>
<dbReference type="InterPro" id="IPR036640">
    <property type="entry name" value="ABC1_TM_sf"/>
</dbReference>
<evidence type="ECO:0000256" key="6">
    <source>
        <dbReference type="SAM" id="Phobius"/>
    </source>
</evidence>
<dbReference type="GO" id="GO:0042626">
    <property type="term" value="F:ATPase-coupled transmembrane transporter activity"/>
    <property type="evidence" value="ECO:0007669"/>
    <property type="project" value="TreeGrafter"/>
</dbReference>
<accession>A0A7J7JQ19</accession>
<organism evidence="7 8">
    <name type="scientific">Bugula neritina</name>
    <name type="common">Brown bryozoan</name>
    <name type="synonym">Sertularia neritina</name>
    <dbReference type="NCBI Taxonomy" id="10212"/>
    <lineage>
        <taxon>Eukaryota</taxon>
        <taxon>Metazoa</taxon>
        <taxon>Spiralia</taxon>
        <taxon>Lophotrochozoa</taxon>
        <taxon>Bryozoa</taxon>
        <taxon>Gymnolaemata</taxon>
        <taxon>Cheilostomatida</taxon>
        <taxon>Flustrina</taxon>
        <taxon>Buguloidea</taxon>
        <taxon>Bugulidae</taxon>
        <taxon>Bugula</taxon>
    </lineage>
</organism>
<comment type="caution">
    <text evidence="7">The sequence shown here is derived from an EMBL/GenBank/DDBJ whole genome shotgun (WGS) entry which is preliminary data.</text>
</comment>
<evidence type="ECO:0000256" key="5">
    <source>
        <dbReference type="ARBA" id="ARBA00023136"/>
    </source>
</evidence>
<dbReference type="AlphaFoldDB" id="A0A7J7JQ19"/>
<keyword evidence="4 6" id="KW-1133">Transmembrane helix</keyword>
<keyword evidence="8" id="KW-1185">Reference proteome</keyword>
<evidence type="ECO:0000313" key="7">
    <source>
        <dbReference type="EMBL" id="KAF6028077.1"/>
    </source>
</evidence>
<proteinExistence type="predicted"/>
<reference evidence="7" key="1">
    <citation type="submission" date="2020-06" db="EMBL/GenBank/DDBJ databases">
        <title>Draft genome of Bugula neritina, a colonial animal packing powerful symbionts and potential medicines.</title>
        <authorList>
            <person name="Rayko M."/>
        </authorList>
    </citation>
    <scope>NUCLEOTIDE SEQUENCE [LARGE SCALE GENOMIC DNA]</scope>
    <source>
        <strain evidence="7">Kwan_BN1</strain>
    </source>
</reference>
<evidence type="ECO:0000256" key="4">
    <source>
        <dbReference type="ARBA" id="ARBA00022989"/>
    </source>
</evidence>
<keyword evidence="2" id="KW-0547">Nucleotide-binding</keyword>
<evidence type="ECO:0000313" key="8">
    <source>
        <dbReference type="Proteomes" id="UP000593567"/>
    </source>
</evidence>
<dbReference type="Gene3D" id="1.20.1560.10">
    <property type="entry name" value="ABC transporter type 1, transmembrane domain"/>
    <property type="match status" value="1"/>
</dbReference>
<dbReference type="GO" id="GO:0016020">
    <property type="term" value="C:membrane"/>
    <property type="evidence" value="ECO:0007669"/>
    <property type="project" value="InterPro"/>
</dbReference>
<dbReference type="PANTHER" id="PTHR24223">
    <property type="entry name" value="ATP-BINDING CASSETTE SUB-FAMILY C"/>
    <property type="match status" value="1"/>
</dbReference>